<evidence type="ECO:0000313" key="1">
    <source>
        <dbReference type="EMBL" id="KAG4420443.1"/>
    </source>
</evidence>
<accession>A0A8H7TKI0</accession>
<evidence type="ECO:0000313" key="2">
    <source>
        <dbReference type="Proteomes" id="UP000664132"/>
    </source>
</evidence>
<proteinExistence type="predicted"/>
<gene>
    <name evidence="1" type="ORF">IFR04_006459</name>
</gene>
<comment type="caution">
    <text evidence="1">The sequence shown here is derived from an EMBL/GenBank/DDBJ whole genome shotgun (WGS) entry which is preliminary data.</text>
</comment>
<sequence>MAPQVNGEAPSSAFLSHLISYPVISDSISTFKSNPYGAKSLSITTSLSHKLADPLLPYLTKPYQYVSPYITKADSLGDSTLSTIDSKFPVVKKPTGELIDNGKAIVFFPLKKGTEGKEYVVGVYGSECKKVGGEGIVTWGKAAIATGLVVGGDAYGWLSGFLAGKKAEAKEVSNEKLNN</sequence>
<evidence type="ECO:0008006" key="3">
    <source>
        <dbReference type="Google" id="ProtNLM"/>
    </source>
</evidence>
<dbReference type="Proteomes" id="UP000664132">
    <property type="component" value="Unassembled WGS sequence"/>
</dbReference>
<keyword evidence="2" id="KW-1185">Reference proteome</keyword>
<dbReference type="Pfam" id="PF17316">
    <property type="entry name" value="Perilipin_2"/>
    <property type="match status" value="1"/>
</dbReference>
<dbReference type="OrthoDB" id="376826at2759"/>
<reference evidence="1" key="1">
    <citation type="submission" date="2021-02" db="EMBL/GenBank/DDBJ databases">
        <title>Genome sequence Cadophora malorum strain M34.</title>
        <authorList>
            <person name="Stefanovic E."/>
            <person name="Vu D."/>
            <person name="Scully C."/>
            <person name="Dijksterhuis J."/>
            <person name="Roader J."/>
            <person name="Houbraken J."/>
        </authorList>
    </citation>
    <scope>NUCLEOTIDE SEQUENCE</scope>
    <source>
        <strain evidence="1">M34</strain>
    </source>
</reference>
<organism evidence="1 2">
    <name type="scientific">Cadophora malorum</name>
    <dbReference type="NCBI Taxonomy" id="108018"/>
    <lineage>
        <taxon>Eukaryota</taxon>
        <taxon>Fungi</taxon>
        <taxon>Dikarya</taxon>
        <taxon>Ascomycota</taxon>
        <taxon>Pezizomycotina</taxon>
        <taxon>Leotiomycetes</taxon>
        <taxon>Helotiales</taxon>
        <taxon>Ploettnerulaceae</taxon>
        <taxon>Cadophora</taxon>
    </lineage>
</organism>
<name>A0A8H7TKI0_9HELO</name>
<protein>
    <recommendedName>
        <fullName evidence="3">CAP20-virulence factor</fullName>
    </recommendedName>
</protein>
<dbReference type="AlphaFoldDB" id="A0A8H7TKI0"/>
<dbReference type="EMBL" id="JAFJYH010000084">
    <property type="protein sequence ID" value="KAG4420443.1"/>
    <property type="molecule type" value="Genomic_DNA"/>
</dbReference>